<dbReference type="AlphaFoldDB" id="A0A9P8W8J7"/>
<protein>
    <submittedName>
        <fullName evidence="1">Uncharacterized protein</fullName>
    </submittedName>
</protein>
<evidence type="ECO:0000313" key="1">
    <source>
        <dbReference type="EMBL" id="KAH6892551.1"/>
    </source>
</evidence>
<name>A0A9P8W8J7_9HYPO</name>
<sequence>MDFSIRFSEKVSLCEQIIEYSFTSKTLCANALNTAGDYNSVYVLDGSFKRMPKNDCLAVYGDCAANFVLCGLWLEQGDNNTVRLEKAD</sequence>
<proteinExistence type="predicted"/>
<dbReference type="OrthoDB" id="67027at2759"/>
<organism evidence="1 2">
    <name type="scientific">Thelonectria olida</name>
    <dbReference type="NCBI Taxonomy" id="1576542"/>
    <lineage>
        <taxon>Eukaryota</taxon>
        <taxon>Fungi</taxon>
        <taxon>Dikarya</taxon>
        <taxon>Ascomycota</taxon>
        <taxon>Pezizomycotina</taxon>
        <taxon>Sordariomycetes</taxon>
        <taxon>Hypocreomycetidae</taxon>
        <taxon>Hypocreales</taxon>
        <taxon>Nectriaceae</taxon>
        <taxon>Thelonectria</taxon>
    </lineage>
</organism>
<evidence type="ECO:0000313" key="2">
    <source>
        <dbReference type="Proteomes" id="UP000777438"/>
    </source>
</evidence>
<dbReference type="Proteomes" id="UP000777438">
    <property type="component" value="Unassembled WGS sequence"/>
</dbReference>
<dbReference type="EMBL" id="JAGPYM010000007">
    <property type="protein sequence ID" value="KAH6892551.1"/>
    <property type="molecule type" value="Genomic_DNA"/>
</dbReference>
<comment type="caution">
    <text evidence="1">The sequence shown here is derived from an EMBL/GenBank/DDBJ whole genome shotgun (WGS) entry which is preliminary data.</text>
</comment>
<reference evidence="1 2" key="1">
    <citation type="journal article" date="2021" name="Nat. Commun.">
        <title>Genetic determinants of endophytism in the Arabidopsis root mycobiome.</title>
        <authorList>
            <person name="Mesny F."/>
            <person name="Miyauchi S."/>
            <person name="Thiergart T."/>
            <person name="Pickel B."/>
            <person name="Atanasova L."/>
            <person name="Karlsson M."/>
            <person name="Huettel B."/>
            <person name="Barry K.W."/>
            <person name="Haridas S."/>
            <person name="Chen C."/>
            <person name="Bauer D."/>
            <person name="Andreopoulos W."/>
            <person name="Pangilinan J."/>
            <person name="LaButti K."/>
            <person name="Riley R."/>
            <person name="Lipzen A."/>
            <person name="Clum A."/>
            <person name="Drula E."/>
            <person name="Henrissat B."/>
            <person name="Kohler A."/>
            <person name="Grigoriev I.V."/>
            <person name="Martin F.M."/>
            <person name="Hacquard S."/>
        </authorList>
    </citation>
    <scope>NUCLEOTIDE SEQUENCE [LARGE SCALE GENOMIC DNA]</scope>
    <source>
        <strain evidence="1 2">MPI-CAGE-CH-0241</strain>
    </source>
</reference>
<keyword evidence="2" id="KW-1185">Reference proteome</keyword>
<accession>A0A9P8W8J7</accession>
<gene>
    <name evidence="1" type="ORF">B0T10DRAFT_295329</name>
</gene>